<sequence length="90" mass="9783">MSITADNIGPPSPLCSSGAEAGGAFLRLVNVLNLTVLVAKSTDLSILTMKTCTRKGENRSSIDFLQRIHSVQHPKDGTSFRRGLRWKTVN</sequence>
<dbReference type="VEuPathDB" id="VectorBase:GAUT024925"/>
<name>A0A1A9V3W7_GLOAU</name>
<dbReference type="Proteomes" id="UP000078200">
    <property type="component" value="Unassembled WGS sequence"/>
</dbReference>
<protein>
    <submittedName>
        <fullName evidence="1">Uncharacterized protein</fullName>
    </submittedName>
</protein>
<proteinExistence type="predicted"/>
<organism evidence="1 2">
    <name type="scientific">Glossina austeni</name>
    <name type="common">Savannah tsetse fly</name>
    <dbReference type="NCBI Taxonomy" id="7395"/>
    <lineage>
        <taxon>Eukaryota</taxon>
        <taxon>Metazoa</taxon>
        <taxon>Ecdysozoa</taxon>
        <taxon>Arthropoda</taxon>
        <taxon>Hexapoda</taxon>
        <taxon>Insecta</taxon>
        <taxon>Pterygota</taxon>
        <taxon>Neoptera</taxon>
        <taxon>Endopterygota</taxon>
        <taxon>Diptera</taxon>
        <taxon>Brachycera</taxon>
        <taxon>Muscomorpha</taxon>
        <taxon>Hippoboscoidea</taxon>
        <taxon>Glossinidae</taxon>
        <taxon>Glossina</taxon>
    </lineage>
</organism>
<evidence type="ECO:0000313" key="1">
    <source>
        <dbReference type="EnsemblMetazoa" id="GAUT024925-PA"/>
    </source>
</evidence>
<accession>A0A1A9V3W7</accession>
<reference evidence="1" key="1">
    <citation type="submission" date="2020-05" db="UniProtKB">
        <authorList>
            <consortium name="EnsemblMetazoa"/>
        </authorList>
    </citation>
    <scope>IDENTIFICATION</scope>
    <source>
        <strain evidence="1">TTRI</strain>
    </source>
</reference>
<dbReference type="AlphaFoldDB" id="A0A1A9V3W7"/>
<evidence type="ECO:0000313" key="2">
    <source>
        <dbReference type="Proteomes" id="UP000078200"/>
    </source>
</evidence>
<keyword evidence="2" id="KW-1185">Reference proteome</keyword>
<dbReference type="EnsemblMetazoa" id="GAUT024925-RA">
    <property type="protein sequence ID" value="GAUT024925-PA"/>
    <property type="gene ID" value="GAUT024925"/>
</dbReference>